<keyword evidence="4 6" id="KW-0472">Membrane</keyword>
<gene>
    <name evidence="8" type="ORF">N7458_009843</name>
</gene>
<evidence type="ECO:0000313" key="9">
    <source>
        <dbReference type="Proteomes" id="UP001213681"/>
    </source>
</evidence>
<comment type="subcellular location">
    <subcellularLocation>
        <location evidence="1">Membrane</location>
        <topology evidence="1">Multi-pass membrane protein</topology>
    </subcellularLocation>
</comment>
<accession>A0AAD6BY99</accession>
<dbReference type="InterPro" id="IPR011701">
    <property type="entry name" value="MFS"/>
</dbReference>
<feature type="transmembrane region" description="Helical" evidence="6">
    <location>
        <begin position="469"/>
        <end position="491"/>
    </location>
</feature>
<proteinExistence type="predicted"/>
<dbReference type="GO" id="GO:0005886">
    <property type="term" value="C:plasma membrane"/>
    <property type="evidence" value="ECO:0007669"/>
    <property type="project" value="TreeGrafter"/>
</dbReference>
<name>A0AAD6BY99_9EURO</name>
<evidence type="ECO:0000313" key="8">
    <source>
        <dbReference type="EMBL" id="KAJ5438845.1"/>
    </source>
</evidence>
<evidence type="ECO:0000256" key="1">
    <source>
        <dbReference type="ARBA" id="ARBA00004141"/>
    </source>
</evidence>
<feature type="transmembrane region" description="Helical" evidence="6">
    <location>
        <begin position="375"/>
        <end position="398"/>
    </location>
</feature>
<dbReference type="RefSeq" id="XP_056762074.1">
    <property type="nucleotide sequence ID" value="XM_056913225.1"/>
</dbReference>
<dbReference type="GeneID" id="81603468"/>
<feature type="transmembrane region" description="Helical" evidence="6">
    <location>
        <begin position="333"/>
        <end position="354"/>
    </location>
</feature>
<dbReference type="PROSITE" id="PS50850">
    <property type="entry name" value="MFS"/>
    <property type="match status" value="1"/>
</dbReference>
<feature type="transmembrane region" description="Helical" evidence="6">
    <location>
        <begin position="442"/>
        <end position="463"/>
    </location>
</feature>
<reference evidence="8" key="2">
    <citation type="journal article" date="2023" name="IMA Fungus">
        <title>Comparative genomic study of the Penicillium genus elucidates a diverse pangenome and 15 lateral gene transfer events.</title>
        <authorList>
            <person name="Petersen C."/>
            <person name="Sorensen T."/>
            <person name="Nielsen M.R."/>
            <person name="Sondergaard T.E."/>
            <person name="Sorensen J.L."/>
            <person name="Fitzpatrick D.A."/>
            <person name="Frisvad J.C."/>
            <person name="Nielsen K.L."/>
        </authorList>
    </citation>
    <scope>NUCLEOTIDE SEQUENCE</scope>
    <source>
        <strain evidence="8">IBT 16125</strain>
    </source>
</reference>
<dbReference type="PANTHER" id="PTHR23502">
    <property type="entry name" value="MAJOR FACILITATOR SUPERFAMILY"/>
    <property type="match status" value="1"/>
</dbReference>
<feature type="domain" description="Major facilitator superfamily (MFS) profile" evidence="7">
    <location>
        <begin position="51"/>
        <end position="497"/>
    </location>
</feature>
<evidence type="ECO:0000256" key="4">
    <source>
        <dbReference type="ARBA" id="ARBA00023136"/>
    </source>
</evidence>
<protein>
    <recommendedName>
        <fullName evidence="7">Major facilitator superfamily (MFS) profile domain-containing protein</fullName>
    </recommendedName>
</protein>
<evidence type="ECO:0000256" key="2">
    <source>
        <dbReference type="ARBA" id="ARBA00022692"/>
    </source>
</evidence>
<feature type="transmembrane region" description="Helical" evidence="6">
    <location>
        <begin position="150"/>
        <end position="172"/>
    </location>
</feature>
<dbReference type="InterPro" id="IPR020846">
    <property type="entry name" value="MFS_dom"/>
</dbReference>
<keyword evidence="3 6" id="KW-1133">Transmembrane helix</keyword>
<evidence type="ECO:0000256" key="6">
    <source>
        <dbReference type="SAM" id="Phobius"/>
    </source>
</evidence>
<comment type="caution">
    <text evidence="8">The sequence shown here is derived from an EMBL/GenBank/DDBJ whole genome shotgun (WGS) entry which is preliminary data.</text>
</comment>
<dbReference type="Pfam" id="PF07690">
    <property type="entry name" value="MFS_1"/>
    <property type="match status" value="1"/>
</dbReference>
<feature type="transmembrane region" description="Helical" evidence="6">
    <location>
        <begin position="285"/>
        <end position="313"/>
    </location>
</feature>
<organism evidence="8 9">
    <name type="scientific">Penicillium daleae</name>
    <dbReference type="NCBI Taxonomy" id="63821"/>
    <lineage>
        <taxon>Eukaryota</taxon>
        <taxon>Fungi</taxon>
        <taxon>Dikarya</taxon>
        <taxon>Ascomycota</taxon>
        <taxon>Pezizomycotina</taxon>
        <taxon>Eurotiomycetes</taxon>
        <taxon>Eurotiomycetidae</taxon>
        <taxon>Eurotiales</taxon>
        <taxon>Aspergillaceae</taxon>
        <taxon>Penicillium</taxon>
    </lineage>
</organism>
<evidence type="ECO:0000256" key="5">
    <source>
        <dbReference type="SAM" id="MobiDB-lite"/>
    </source>
</evidence>
<evidence type="ECO:0000256" key="3">
    <source>
        <dbReference type="ARBA" id="ARBA00022989"/>
    </source>
</evidence>
<feature type="transmembrane region" description="Helical" evidence="6">
    <location>
        <begin position="50"/>
        <end position="68"/>
    </location>
</feature>
<feature type="transmembrane region" description="Helical" evidence="6">
    <location>
        <begin position="88"/>
        <end position="109"/>
    </location>
</feature>
<dbReference type="Proteomes" id="UP001213681">
    <property type="component" value="Unassembled WGS sequence"/>
</dbReference>
<feature type="transmembrane region" description="Helical" evidence="6">
    <location>
        <begin position="184"/>
        <end position="203"/>
    </location>
</feature>
<feature type="transmembrane region" description="Helical" evidence="6">
    <location>
        <begin position="116"/>
        <end position="135"/>
    </location>
</feature>
<sequence>MPATPYKHTTNAKIENVEPKSHSQSDATVLVPEPSDDPNDPLNWPTSKKYVTLAIWSLASFSSQASAMANLQGYVLQAPLYGKTPVQVSYSISAALAGLIAGALIVVPLGRKFGSCFCLLWSTIGVLVTAIWSALMTSSKDYNAFIVSRLFAGIFASPPLILGSATVLRIFFRNQRGKCLHILHVPYLLGAVAGPTFGGFIVAKHPWPIQFWWTVAMNGLLIVLILLFLDNTEYSRNSQSSQPISLSEPLLTRRMKTYLYGSAAIEHVSFSQCIMIELRTVGDEILIGLCPISILAGLVLLVDFGFATMSYVLNILFVEQPVSEGGYAFNSNQTAAFTISQWIGLGIAETYGHFVSDRLPLWLCRRNNNIWKQEYRLYCTAAPVIILPIGLGLFASALQYHLHWVVLALGSVLIFAAGMSVVPIVMTYLCECFPNHASETSAIMSVYRLGFGLSTTFFATPWINKVGIGWTFGMAAIFTVSISVNLAFLIWKGPQAMKWSPFKRNADSHFGRNDLEEA</sequence>
<reference evidence="8" key="1">
    <citation type="submission" date="2022-12" db="EMBL/GenBank/DDBJ databases">
        <authorList>
            <person name="Petersen C."/>
        </authorList>
    </citation>
    <scope>NUCLEOTIDE SEQUENCE</scope>
    <source>
        <strain evidence="8">IBT 16125</strain>
    </source>
</reference>
<dbReference type="EMBL" id="JAPVEA010000008">
    <property type="protein sequence ID" value="KAJ5438845.1"/>
    <property type="molecule type" value="Genomic_DNA"/>
</dbReference>
<dbReference type="SUPFAM" id="SSF103473">
    <property type="entry name" value="MFS general substrate transporter"/>
    <property type="match status" value="1"/>
</dbReference>
<dbReference type="PANTHER" id="PTHR23502:SF22">
    <property type="entry name" value="MAJOR FACILITATOR SUPERFAMILY (MFS) PROFILE DOMAIN-CONTAINING PROTEIN"/>
    <property type="match status" value="1"/>
</dbReference>
<dbReference type="InterPro" id="IPR036259">
    <property type="entry name" value="MFS_trans_sf"/>
</dbReference>
<dbReference type="AlphaFoldDB" id="A0AAD6BY99"/>
<feature type="region of interest" description="Disordered" evidence="5">
    <location>
        <begin position="1"/>
        <end position="42"/>
    </location>
</feature>
<feature type="transmembrane region" description="Helical" evidence="6">
    <location>
        <begin position="404"/>
        <end position="430"/>
    </location>
</feature>
<keyword evidence="2 6" id="KW-0812">Transmembrane</keyword>
<dbReference type="GO" id="GO:0022857">
    <property type="term" value="F:transmembrane transporter activity"/>
    <property type="evidence" value="ECO:0007669"/>
    <property type="project" value="InterPro"/>
</dbReference>
<evidence type="ECO:0000259" key="7">
    <source>
        <dbReference type="PROSITE" id="PS50850"/>
    </source>
</evidence>
<dbReference type="Gene3D" id="1.20.1250.20">
    <property type="entry name" value="MFS general substrate transporter like domains"/>
    <property type="match status" value="1"/>
</dbReference>
<feature type="transmembrane region" description="Helical" evidence="6">
    <location>
        <begin position="209"/>
        <end position="229"/>
    </location>
</feature>
<keyword evidence="9" id="KW-1185">Reference proteome</keyword>